<reference evidence="2" key="1">
    <citation type="submission" date="2021-01" db="EMBL/GenBank/DDBJ databases">
        <title>Modified the classification status of verrucomicrobia.</title>
        <authorList>
            <person name="Feng X."/>
        </authorList>
    </citation>
    <scope>NUCLEOTIDE SEQUENCE</scope>
    <source>
        <strain evidence="2">KCTC 22041</strain>
    </source>
</reference>
<gene>
    <name evidence="2" type="ORF">JIN85_16565</name>
</gene>
<dbReference type="RefSeq" id="WP_200272806.1">
    <property type="nucleotide sequence ID" value="NZ_JAENIJ010000032.1"/>
</dbReference>
<proteinExistence type="predicted"/>
<evidence type="ECO:0000256" key="1">
    <source>
        <dbReference type="SAM" id="SignalP"/>
    </source>
</evidence>
<feature type="signal peptide" evidence="1">
    <location>
        <begin position="1"/>
        <end position="20"/>
    </location>
</feature>
<sequence length="160" mass="18032">MKTVIWLIAALSTFILTACGQEGATAPEKTMTLTGYPVYKFVNLSGIDQKALKANEKKAREALGENYDGYVKYHEAMVAAGFDQHEALRVMGRDAKEIEIYIPNADYKKLWEVNPRDLRKQGKSHLVTIEYEAIVVGEQIVNRATSFKAELVDHEPTIRK</sequence>
<feature type="chain" id="PRO_5037025747" evidence="1">
    <location>
        <begin position="21"/>
        <end position="160"/>
    </location>
</feature>
<comment type="caution">
    <text evidence="2">The sequence shown here is derived from an EMBL/GenBank/DDBJ whole genome shotgun (WGS) entry which is preliminary data.</text>
</comment>
<evidence type="ECO:0000313" key="2">
    <source>
        <dbReference type="EMBL" id="MBK1884034.1"/>
    </source>
</evidence>
<dbReference type="EMBL" id="JAENIJ010000032">
    <property type="protein sequence ID" value="MBK1884034.1"/>
    <property type="molecule type" value="Genomic_DNA"/>
</dbReference>
<keyword evidence="1" id="KW-0732">Signal</keyword>
<name>A0A934SDT4_9BACT</name>
<protein>
    <submittedName>
        <fullName evidence="2">Uncharacterized protein</fullName>
    </submittedName>
</protein>
<evidence type="ECO:0000313" key="3">
    <source>
        <dbReference type="Proteomes" id="UP000603141"/>
    </source>
</evidence>
<organism evidence="2 3">
    <name type="scientific">Luteolibacter pohnpeiensis</name>
    <dbReference type="NCBI Taxonomy" id="454153"/>
    <lineage>
        <taxon>Bacteria</taxon>
        <taxon>Pseudomonadati</taxon>
        <taxon>Verrucomicrobiota</taxon>
        <taxon>Verrucomicrobiia</taxon>
        <taxon>Verrucomicrobiales</taxon>
        <taxon>Verrucomicrobiaceae</taxon>
        <taxon>Luteolibacter</taxon>
    </lineage>
</organism>
<keyword evidence="3" id="KW-1185">Reference proteome</keyword>
<dbReference type="AlphaFoldDB" id="A0A934SDT4"/>
<dbReference type="Proteomes" id="UP000603141">
    <property type="component" value="Unassembled WGS sequence"/>
</dbReference>
<accession>A0A934SDT4</accession>
<dbReference type="PROSITE" id="PS51257">
    <property type="entry name" value="PROKAR_LIPOPROTEIN"/>
    <property type="match status" value="1"/>
</dbReference>